<evidence type="ECO:0000256" key="1">
    <source>
        <dbReference type="ARBA" id="ARBA00022636"/>
    </source>
</evidence>
<dbReference type="Pfam" id="PF07238">
    <property type="entry name" value="PilZ"/>
    <property type="match status" value="1"/>
</dbReference>
<dbReference type="HAMAP" id="MF_01457">
    <property type="entry name" value="YcgR"/>
    <property type="match status" value="1"/>
</dbReference>
<evidence type="ECO:0000256" key="2">
    <source>
        <dbReference type="ARBA" id="ARBA00022741"/>
    </source>
</evidence>
<gene>
    <name evidence="4" type="primary">ycgR</name>
    <name evidence="7" type="ORF">J2W68_001244</name>
</gene>
<protein>
    <recommendedName>
        <fullName evidence="4">Flagellar brake protein YcgR</fullName>
    </recommendedName>
    <alternativeName>
        <fullName evidence="4">Cyclic di-GMP binding protein YcgR</fullName>
    </alternativeName>
</protein>
<keyword evidence="3 4" id="KW-0975">Bacterial flagellum</keyword>
<dbReference type="RefSeq" id="WP_310233680.1">
    <property type="nucleotide sequence ID" value="NZ_JAVDWO010000004.1"/>
</dbReference>
<dbReference type="InterPro" id="IPR009875">
    <property type="entry name" value="PilZ_domain"/>
</dbReference>
<keyword evidence="7" id="KW-0969">Cilium</keyword>
<evidence type="ECO:0000256" key="3">
    <source>
        <dbReference type="ARBA" id="ARBA00023143"/>
    </source>
</evidence>
<dbReference type="Proteomes" id="UP001256588">
    <property type="component" value="Unassembled WGS sequence"/>
</dbReference>
<keyword evidence="2 4" id="KW-0547">Nucleotide-binding</keyword>
<comment type="caution">
    <text evidence="7">The sequence shown here is derived from an EMBL/GenBank/DDBJ whole genome shotgun (WGS) entry which is preliminary data.</text>
</comment>
<organism evidence="7 8">
    <name type="scientific">Luteimonas terrae</name>
    <dbReference type="NCBI Taxonomy" id="1530191"/>
    <lineage>
        <taxon>Bacteria</taxon>
        <taxon>Pseudomonadati</taxon>
        <taxon>Pseudomonadota</taxon>
        <taxon>Gammaproteobacteria</taxon>
        <taxon>Lysobacterales</taxon>
        <taxon>Lysobacteraceae</taxon>
        <taxon>Luteimonas</taxon>
    </lineage>
</organism>
<keyword evidence="7" id="KW-0966">Cell projection</keyword>
<name>A0ABU1XWA7_9GAMM</name>
<comment type="subcellular location">
    <subcellularLocation>
        <location evidence="4">Bacterial flagellum basal body</location>
    </subcellularLocation>
</comment>
<dbReference type="Gene3D" id="2.40.10.220">
    <property type="entry name" value="predicted glycosyltransferase like domains"/>
    <property type="match status" value="1"/>
</dbReference>
<dbReference type="Gene3D" id="2.30.110.10">
    <property type="entry name" value="Electron Transport, Fmn-binding Protein, Chain A"/>
    <property type="match status" value="1"/>
</dbReference>
<dbReference type="InterPro" id="IPR012349">
    <property type="entry name" value="Split_barrel_FMN-bd"/>
</dbReference>
<evidence type="ECO:0000259" key="6">
    <source>
        <dbReference type="Pfam" id="PF07317"/>
    </source>
</evidence>
<feature type="domain" description="PilZ" evidence="5">
    <location>
        <begin position="126"/>
        <end position="243"/>
    </location>
</feature>
<feature type="domain" description="Type III secretion system flagellar brake protein YcgR PilZN" evidence="6">
    <location>
        <begin position="19"/>
        <end position="124"/>
    </location>
</feature>
<dbReference type="InterPro" id="IPR009926">
    <property type="entry name" value="T3SS_YcgR_PilZN"/>
</dbReference>
<evidence type="ECO:0000313" key="8">
    <source>
        <dbReference type="Proteomes" id="UP001256588"/>
    </source>
</evidence>
<comment type="subunit">
    <text evidence="4">Monomer. Interacts with the flagellar basal bodies.</text>
</comment>
<keyword evidence="1 4" id="KW-0973">c-di-GMP</keyword>
<reference evidence="7 8" key="1">
    <citation type="submission" date="2023-07" db="EMBL/GenBank/DDBJ databases">
        <title>Sorghum-associated microbial communities from plants grown in Nebraska, USA.</title>
        <authorList>
            <person name="Schachtman D."/>
        </authorList>
    </citation>
    <scope>NUCLEOTIDE SEQUENCE [LARGE SCALE GENOMIC DNA]</scope>
    <source>
        <strain evidence="7 8">4099</strain>
    </source>
</reference>
<proteinExistence type="inferred from homology"/>
<comment type="function">
    <text evidence="4">Acts as a flagellar brake, regulating swimming and swarming in a bis-(3'-5') cyclic diguanylic acid (c-di-GMP)-dependent manner. Binds 1 c-di-GMP dimer per subunit. Increasing levels of c-di-GMP lead to decreased motility.</text>
</comment>
<dbReference type="Pfam" id="PF07317">
    <property type="entry name" value="PilZN"/>
    <property type="match status" value="1"/>
</dbReference>
<dbReference type="InterPro" id="IPR023787">
    <property type="entry name" value="T3SS_YcgR"/>
</dbReference>
<sequence>MLVAEDPASLLDDDEDSPFALRHPLEIASVLRTLVEARSIITAHLVPGGLPCPTALLAVHDDGTLILDGNRQEAMNRRMADASRLVCRTQLDLVPIRFRLPAPTPMDYQGYAAFLAPWPDFLLRLQRRELYRLQVAPTAPVTLYIGDGDTAPDLGAPGLRVLDISGGGVAVAVPDEEAGRFAIRSRVAPCLLRVGDLAPMQVVLEVSHIERFDLRGALFWRAGCRFVGLPAAYEQRVLQYIFQIERLRNARQRHGG</sequence>
<accession>A0ABU1XWA7</accession>
<dbReference type="EMBL" id="JAVDWO010000004">
    <property type="protein sequence ID" value="MDR7192530.1"/>
    <property type="molecule type" value="Genomic_DNA"/>
</dbReference>
<keyword evidence="8" id="KW-1185">Reference proteome</keyword>
<evidence type="ECO:0000259" key="5">
    <source>
        <dbReference type="Pfam" id="PF07238"/>
    </source>
</evidence>
<keyword evidence="7" id="KW-0282">Flagellum</keyword>
<evidence type="ECO:0000256" key="4">
    <source>
        <dbReference type="HAMAP-Rule" id="MF_01457"/>
    </source>
</evidence>
<evidence type="ECO:0000313" key="7">
    <source>
        <dbReference type="EMBL" id="MDR7192530.1"/>
    </source>
</evidence>
<comment type="similarity">
    <text evidence="4">Belongs to the YcgR family.</text>
</comment>